<keyword evidence="1" id="KW-1133">Transmembrane helix</keyword>
<dbReference type="Gene3D" id="3.30.565.10">
    <property type="entry name" value="Histidine kinase-like ATPase, C-terminal domain"/>
    <property type="match status" value="1"/>
</dbReference>
<keyword evidence="4" id="KW-1185">Reference proteome</keyword>
<dbReference type="InterPro" id="IPR050640">
    <property type="entry name" value="Bact_2-comp_sensor_kinase"/>
</dbReference>
<dbReference type="RefSeq" id="WP_006913950.1">
    <property type="nucleotide sequence ID" value="NZ_AFNV02000010.1"/>
</dbReference>
<dbReference type="GO" id="GO:0016020">
    <property type="term" value="C:membrane"/>
    <property type="evidence" value="ECO:0007669"/>
    <property type="project" value="InterPro"/>
</dbReference>
<dbReference type="AlphaFoldDB" id="U2FYU5"/>
<feature type="transmembrane region" description="Helical" evidence="1">
    <location>
        <begin position="46"/>
        <end position="69"/>
    </location>
</feature>
<dbReference type="SUPFAM" id="SSF55874">
    <property type="entry name" value="ATPase domain of HSP90 chaperone/DNA topoisomerase II/histidine kinase"/>
    <property type="match status" value="1"/>
</dbReference>
<evidence type="ECO:0000313" key="4">
    <source>
        <dbReference type="Proteomes" id="UP000006242"/>
    </source>
</evidence>
<evidence type="ECO:0000313" key="3">
    <source>
        <dbReference type="EMBL" id="ERJ19313.1"/>
    </source>
</evidence>
<dbReference type="PANTHER" id="PTHR34220">
    <property type="entry name" value="SENSOR HISTIDINE KINASE YPDA"/>
    <property type="match status" value="1"/>
</dbReference>
<organism evidence="3 4">
    <name type="scientific">Salinisphaera shabanensis E1L3A</name>
    <dbReference type="NCBI Taxonomy" id="1033802"/>
    <lineage>
        <taxon>Bacteria</taxon>
        <taxon>Pseudomonadati</taxon>
        <taxon>Pseudomonadota</taxon>
        <taxon>Gammaproteobacteria</taxon>
        <taxon>Salinisphaerales</taxon>
        <taxon>Salinisphaeraceae</taxon>
        <taxon>Salinisphaera</taxon>
    </lineage>
</organism>
<dbReference type="Proteomes" id="UP000006242">
    <property type="component" value="Unassembled WGS sequence"/>
</dbReference>
<protein>
    <submittedName>
        <fullName evidence="3">Two-component system LytT family sensor histidine kinase AlgZ protein</fullName>
        <ecNumber evidence="3">2.7.13.3</ecNumber>
    </submittedName>
</protein>
<dbReference type="eggNOG" id="COG2972">
    <property type="taxonomic scope" value="Bacteria"/>
</dbReference>
<dbReference type="Pfam" id="PF06580">
    <property type="entry name" value="His_kinase"/>
    <property type="match status" value="1"/>
</dbReference>
<proteinExistence type="predicted"/>
<keyword evidence="1" id="KW-0812">Transmembrane</keyword>
<evidence type="ECO:0000256" key="1">
    <source>
        <dbReference type="SAM" id="Phobius"/>
    </source>
</evidence>
<feature type="transmembrane region" description="Helical" evidence="1">
    <location>
        <begin position="81"/>
        <end position="101"/>
    </location>
</feature>
<evidence type="ECO:0000259" key="2">
    <source>
        <dbReference type="Pfam" id="PF06580"/>
    </source>
</evidence>
<keyword evidence="3" id="KW-0808">Transferase</keyword>
<keyword evidence="1" id="KW-0472">Membrane</keyword>
<reference evidence="3 4" key="1">
    <citation type="journal article" date="2011" name="J. Bacteriol.">
        <title>Genome sequence of Salinisphaera shabanensis, a gammaproteobacterium from the harsh, variable environment of the brine-seawater interface of the Shaban Deep in the Red Sea.</title>
        <authorList>
            <person name="Antunes A."/>
            <person name="Alam I."/>
            <person name="Bajic V.B."/>
            <person name="Stingl U."/>
        </authorList>
    </citation>
    <scope>NUCLEOTIDE SEQUENCE [LARGE SCALE GENOMIC DNA]</scope>
    <source>
        <strain evidence="3 4">E1L3A</strain>
    </source>
</reference>
<dbReference type="STRING" id="1033802.SSPSH_001687"/>
<name>U2FYU5_9GAMM</name>
<reference evidence="3 4" key="2">
    <citation type="journal article" date="2013" name="PLoS ONE">
        <title>INDIGO - INtegrated Data Warehouse of MIcrobial GenOmes with Examples from the Red Sea Extremophiles.</title>
        <authorList>
            <person name="Alam I."/>
            <person name="Antunes A."/>
            <person name="Kamau A.A."/>
            <person name="Ba Alawi W."/>
            <person name="Kalkatawi M."/>
            <person name="Stingl U."/>
            <person name="Bajic V.B."/>
        </authorList>
    </citation>
    <scope>NUCLEOTIDE SEQUENCE [LARGE SCALE GENOMIC DNA]</scope>
    <source>
        <strain evidence="3 4">E1L3A</strain>
    </source>
</reference>
<dbReference type="OrthoDB" id="2514702at2"/>
<feature type="transmembrane region" description="Helical" evidence="1">
    <location>
        <begin position="20"/>
        <end position="40"/>
    </location>
</feature>
<keyword evidence="3" id="KW-0418">Kinase</keyword>
<gene>
    <name evidence="3" type="ORF">SSPSH_001687</name>
</gene>
<feature type="transmembrane region" description="Helical" evidence="1">
    <location>
        <begin position="121"/>
        <end position="141"/>
    </location>
</feature>
<sequence>MQSAREPIEFLPDFCTGARVLRVLVVCEAVAIVLALGGSLTDELPLRFLLLSIYLQWIGVCSAAALCLIKRYASPLSARGMALLAYLVLLLVTLSITEITYVAGRYSGFALLLEDASHDGFLARSVGICAVVAALALRYFWLRSAWQNHAQAEMRAKLEALQARIEPHFLFNSLNSVAALIAVRPADAETALEDLALLLRARLSEQGPADVTLAEEMTLVDAYVGIESLRLGERLCLDIDISNTARRCRLPALSLQPLVENAIGHGVARLPQGGTVAITANRRGNALVLEVSNPLAGDAAAVPGNRQALANIRNRLALRYGDAAVLRVDEQADRFTVAMIVPQIAEPKDSSKQR</sequence>
<dbReference type="InterPro" id="IPR010559">
    <property type="entry name" value="Sig_transdc_His_kin_internal"/>
</dbReference>
<dbReference type="GO" id="GO:0000155">
    <property type="term" value="F:phosphorelay sensor kinase activity"/>
    <property type="evidence" value="ECO:0007669"/>
    <property type="project" value="InterPro"/>
</dbReference>
<dbReference type="EC" id="2.7.13.3" evidence="3"/>
<dbReference type="EMBL" id="AFNV02000010">
    <property type="protein sequence ID" value="ERJ19313.1"/>
    <property type="molecule type" value="Genomic_DNA"/>
</dbReference>
<dbReference type="PANTHER" id="PTHR34220:SF7">
    <property type="entry name" value="SENSOR HISTIDINE KINASE YPDA"/>
    <property type="match status" value="1"/>
</dbReference>
<comment type="caution">
    <text evidence="3">The sequence shown here is derived from an EMBL/GenBank/DDBJ whole genome shotgun (WGS) entry which is preliminary data.</text>
</comment>
<feature type="domain" description="Signal transduction histidine kinase internal region" evidence="2">
    <location>
        <begin position="156"/>
        <end position="235"/>
    </location>
</feature>
<accession>U2FYU5</accession>
<dbReference type="InterPro" id="IPR036890">
    <property type="entry name" value="HATPase_C_sf"/>
</dbReference>